<name>A0A411AWD1_9CAUD</name>
<evidence type="ECO:0000313" key="1">
    <source>
        <dbReference type="EMBL" id="QAX92417.1"/>
    </source>
</evidence>
<protein>
    <submittedName>
        <fullName evidence="1">Uncharacterized protein</fullName>
    </submittedName>
</protein>
<reference evidence="2" key="1">
    <citation type="submission" date="2019-01" db="EMBL/GenBank/DDBJ databases">
        <title>PS3, a novel KP34virus infecting Providencia stuartii with a tail spike-associated depolymerase that enhances serum-mediated killing.</title>
        <authorList>
            <person name="Oliveira H."/>
            <person name="Mendes B."/>
            <person name="Lobocka M."/>
            <person name="Azeredo J."/>
        </authorList>
    </citation>
    <scope>NUCLEOTIDE SEQUENCE [LARGE SCALE GENOMIC DNA]</scope>
</reference>
<evidence type="ECO:0000313" key="2">
    <source>
        <dbReference type="Proteomes" id="UP000290695"/>
    </source>
</evidence>
<gene>
    <name evidence="1" type="ORF">Stuart_21</name>
</gene>
<accession>A0A411AWD1</accession>
<organism evidence="1 2">
    <name type="scientific">Providencia phage vB_PstP_PS3</name>
    <dbReference type="NCBI Taxonomy" id="2848038"/>
    <lineage>
        <taxon>Viruses</taxon>
        <taxon>Duplodnaviria</taxon>
        <taxon>Heunggongvirae</taxon>
        <taxon>Uroviricota</taxon>
        <taxon>Caudoviricetes</taxon>
        <taxon>Autographivirales</taxon>
        <taxon>Autoscriptoviridae</taxon>
        <taxon>Slopekvirinae</taxon>
        <taxon>Kakivirus</taxon>
        <taxon>Kakivirus PS3</taxon>
    </lineage>
</organism>
<dbReference type="EMBL" id="MK387869">
    <property type="protein sequence ID" value="QAX92417.1"/>
    <property type="molecule type" value="Genomic_DNA"/>
</dbReference>
<sequence>MKEFINSSLRVKYVKGDINFFTKGCTYPVEYFITFVGRRTYIKVIDDEGTPYGLDDAVFRKHFRWTTHKSIKDFVRAVLKLFK</sequence>
<dbReference type="Proteomes" id="UP000290695">
    <property type="component" value="Segment"/>
</dbReference>
<keyword evidence="2" id="KW-1185">Reference proteome</keyword>
<proteinExistence type="predicted"/>